<organism evidence="11">
    <name type="scientific">candidate division WOR-3 bacterium</name>
    <dbReference type="NCBI Taxonomy" id="2052148"/>
    <lineage>
        <taxon>Bacteria</taxon>
        <taxon>Bacteria division WOR-3</taxon>
    </lineage>
</organism>
<dbReference type="CDD" id="cd11363">
    <property type="entry name" value="RNase_PH_PNPase_1"/>
    <property type="match status" value="1"/>
</dbReference>
<evidence type="ECO:0000256" key="4">
    <source>
        <dbReference type="ARBA" id="ARBA00022695"/>
    </source>
</evidence>
<comment type="similarity">
    <text evidence="1 8">Belongs to the polyribonucleotide nucleotidyltransferase family.</text>
</comment>
<dbReference type="InterPro" id="IPR036612">
    <property type="entry name" value="KH_dom_type_1_sf"/>
</dbReference>
<dbReference type="GO" id="GO:0006396">
    <property type="term" value="P:RNA processing"/>
    <property type="evidence" value="ECO:0007669"/>
    <property type="project" value="InterPro"/>
</dbReference>
<dbReference type="InterPro" id="IPR036345">
    <property type="entry name" value="ExoRNase_PH_dom2_sf"/>
</dbReference>
<dbReference type="PIRSF" id="PIRSF005499">
    <property type="entry name" value="PNPase"/>
    <property type="match status" value="1"/>
</dbReference>
<comment type="function">
    <text evidence="8">Involved in mRNA degradation. Catalyzes the phosphorolysis of single-stranded polyribonucleotides processively in the 3'- to 5'-direction.</text>
</comment>
<evidence type="ECO:0000259" key="10">
    <source>
        <dbReference type="PROSITE" id="PS50126"/>
    </source>
</evidence>
<feature type="domain" description="S1 motif" evidence="10">
    <location>
        <begin position="616"/>
        <end position="684"/>
    </location>
</feature>
<evidence type="ECO:0000256" key="8">
    <source>
        <dbReference type="HAMAP-Rule" id="MF_01595"/>
    </source>
</evidence>
<dbReference type="FunFam" id="2.40.50.140:FF:000189">
    <property type="entry name" value="Polyribonucleotide nucleotidyltransferase, putative"/>
    <property type="match status" value="1"/>
</dbReference>
<dbReference type="NCBIfam" id="NF008805">
    <property type="entry name" value="PRK11824.1"/>
    <property type="match status" value="1"/>
</dbReference>
<dbReference type="FunFam" id="3.30.230.70:FF:000002">
    <property type="entry name" value="Polyribonucleotide nucleotidyltransferase"/>
    <property type="match status" value="1"/>
</dbReference>
<keyword evidence="2 8" id="KW-0963">Cytoplasm</keyword>
<feature type="binding site" evidence="8">
    <location>
        <position position="480"/>
    </location>
    <ligand>
        <name>Mg(2+)</name>
        <dbReference type="ChEBI" id="CHEBI:18420"/>
    </ligand>
</feature>
<dbReference type="InterPro" id="IPR015848">
    <property type="entry name" value="PNPase_PH_RNA-bd_bac/org-type"/>
</dbReference>
<dbReference type="Gene3D" id="3.30.230.70">
    <property type="entry name" value="GHMP Kinase, N-terminal domain"/>
    <property type="match status" value="2"/>
</dbReference>
<dbReference type="Pfam" id="PF00575">
    <property type="entry name" value="S1"/>
    <property type="match status" value="1"/>
</dbReference>
<dbReference type="AlphaFoldDB" id="A0A7C0Z992"/>
<dbReference type="SUPFAM" id="SSF55666">
    <property type="entry name" value="Ribonuclease PH domain 2-like"/>
    <property type="match status" value="2"/>
</dbReference>
<dbReference type="InterPro" id="IPR003029">
    <property type="entry name" value="S1_domain"/>
</dbReference>
<dbReference type="SUPFAM" id="SSF50249">
    <property type="entry name" value="Nucleic acid-binding proteins"/>
    <property type="match status" value="1"/>
</dbReference>
<dbReference type="PROSITE" id="PS50126">
    <property type="entry name" value="S1"/>
    <property type="match status" value="1"/>
</dbReference>
<dbReference type="InterPro" id="IPR012340">
    <property type="entry name" value="NA-bd_OB-fold"/>
</dbReference>
<dbReference type="InterPro" id="IPR027408">
    <property type="entry name" value="PNPase/RNase_PH_dom_sf"/>
</dbReference>
<keyword evidence="5 8" id="KW-0479">Metal-binding</keyword>
<dbReference type="Gene3D" id="3.30.1370.10">
    <property type="entry name" value="K Homology domain, type 1"/>
    <property type="match status" value="1"/>
</dbReference>
<sequence length="721" mass="80099">MYHSVEVEIGKRKIFIETGKVARQANGSVTVRMGDTVVLVTACAEKEPREGVDFFPLIVNYVERTYAAGKIPGGFFKREGKPSEKEVLISRLIDRPLRPLFPEGYFNDTQVVAMVLSHDQENDSDIPAIIGASAALGISDIPFNGPVGAVKIGYVNDEFIVNPTISELAESRMELVVAGTRNAITMMEGKLQEVDEDIVYTAIEIAHREIQKVIDVQEQLIEAVGKAKIPVEVPIIPESLRNRVIEDIKDDIERSLAIPGKLERKEFYESIVKKEEEQFEEEERPLVRKIIDDYRNERMREMVLKEGKRVDGRGLKDLRPIVCEVGVLPRVHGSALFRRGETVSLCTVTLGTKEDEQRIDELVGEGYKRFMVHYNFPPFSVGEVSPLRSPGRREIGHGALAEKSLSFVIPSEEEFPYTIRVVSDILESNGSSSMATVCGGSLALMDSGIPTKCHVAGISIGLIKEGEEYRLLTDIQGEEDHHGDMDFKVAGTRNGITGIQLDTKIQDLEAKILHEALFQAKEAREKILEIMEKTLPEPRSSVSTYAPKIVVMKIPKDKIGEVIGPGGKTIRGIIDESGAKLEISDDGEVTISAQDLDAVEKAMKMVKEITEEIEIGSVHKGVVSRIMPFGAFVKIGMGKEGLVHISQLAPYKVNKVEDVVKVGDEIMVKVISIDDMGRIALSRKALLDTKSDTKLEARKDFHPRRNSGHRKGGFHRKKDYH</sequence>
<protein>
    <recommendedName>
        <fullName evidence="8">Polyribonucleotide nucleotidyltransferase</fullName>
        <ecNumber evidence="8">2.7.7.8</ecNumber>
    </recommendedName>
    <alternativeName>
        <fullName evidence="8">Polynucleotide phosphorylase</fullName>
        <shortName evidence="8">PNPase</shortName>
    </alternativeName>
</protein>
<dbReference type="PANTHER" id="PTHR11252:SF0">
    <property type="entry name" value="POLYRIBONUCLEOTIDE NUCLEOTIDYLTRANSFERASE 1, MITOCHONDRIAL"/>
    <property type="match status" value="1"/>
</dbReference>
<keyword evidence="7 8" id="KW-0694">RNA-binding</keyword>
<evidence type="ECO:0000256" key="1">
    <source>
        <dbReference type="ARBA" id="ARBA00007404"/>
    </source>
</evidence>
<dbReference type="Pfam" id="PF00013">
    <property type="entry name" value="KH_1"/>
    <property type="match status" value="1"/>
</dbReference>
<evidence type="ECO:0000256" key="9">
    <source>
        <dbReference type="SAM" id="MobiDB-lite"/>
    </source>
</evidence>
<dbReference type="FunFam" id="3.30.1370.10:FF:000001">
    <property type="entry name" value="Polyribonucleotide nucleotidyltransferase"/>
    <property type="match status" value="1"/>
</dbReference>
<comment type="subcellular location">
    <subcellularLocation>
        <location evidence="8">Cytoplasm</location>
    </subcellularLocation>
</comment>
<evidence type="ECO:0000313" key="11">
    <source>
        <dbReference type="EMBL" id="HDI82670.1"/>
    </source>
</evidence>
<dbReference type="SUPFAM" id="SSF54791">
    <property type="entry name" value="Eukaryotic type KH-domain (KH-domain type I)"/>
    <property type="match status" value="1"/>
</dbReference>
<dbReference type="InterPro" id="IPR020568">
    <property type="entry name" value="Ribosomal_Su5_D2-typ_SF"/>
</dbReference>
<evidence type="ECO:0000256" key="7">
    <source>
        <dbReference type="ARBA" id="ARBA00022884"/>
    </source>
</evidence>
<dbReference type="CDD" id="cd04472">
    <property type="entry name" value="S1_PNPase"/>
    <property type="match status" value="1"/>
</dbReference>
<dbReference type="EMBL" id="DQWE01000119">
    <property type="protein sequence ID" value="HDI82670.1"/>
    <property type="molecule type" value="Genomic_DNA"/>
</dbReference>
<dbReference type="InterPro" id="IPR001247">
    <property type="entry name" value="ExoRNase_PH_dom1"/>
</dbReference>
<dbReference type="SUPFAM" id="SSF54211">
    <property type="entry name" value="Ribosomal protein S5 domain 2-like"/>
    <property type="match status" value="2"/>
</dbReference>
<evidence type="ECO:0000256" key="6">
    <source>
        <dbReference type="ARBA" id="ARBA00022842"/>
    </source>
</evidence>
<comment type="catalytic activity">
    <reaction evidence="8">
        <text>RNA(n+1) + phosphate = RNA(n) + a ribonucleoside 5'-diphosphate</text>
        <dbReference type="Rhea" id="RHEA:22096"/>
        <dbReference type="Rhea" id="RHEA-COMP:14527"/>
        <dbReference type="Rhea" id="RHEA-COMP:17342"/>
        <dbReference type="ChEBI" id="CHEBI:43474"/>
        <dbReference type="ChEBI" id="CHEBI:57930"/>
        <dbReference type="ChEBI" id="CHEBI:140395"/>
        <dbReference type="EC" id="2.7.7.8"/>
    </reaction>
</comment>
<dbReference type="GO" id="GO:0004654">
    <property type="term" value="F:polyribonucleotide nucleotidyltransferase activity"/>
    <property type="evidence" value="ECO:0007669"/>
    <property type="project" value="UniProtKB-UniRule"/>
</dbReference>
<dbReference type="Gene3D" id="2.40.50.140">
    <property type="entry name" value="Nucleic acid-binding proteins"/>
    <property type="match status" value="1"/>
</dbReference>
<dbReference type="GO" id="GO:0000287">
    <property type="term" value="F:magnesium ion binding"/>
    <property type="evidence" value="ECO:0007669"/>
    <property type="project" value="UniProtKB-UniRule"/>
</dbReference>
<dbReference type="PANTHER" id="PTHR11252">
    <property type="entry name" value="POLYRIBONUCLEOTIDE NUCLEOTIDYLTRANSFERASE"/>
    <property type="match status" value="1"/>
</dbReference>
<gene>
    <name evidence="8" type="primary">pnp</name>
    <name evidence="11" type="ORF">ENF18_02620</name>
</gene>
<feature type="region of interest" description="Disordered" evidence="9">
    <location>
        <begin position="696"/>
        <end position="721"/>
    </location>
</feature>
<dbReference type="FunFam" id="3.30.230.70:FF:000001">
    <property type="entry name" value="Polyribonucleotide nucleotidyltransferase"/>
    <property type="match status" value="1"/>
</dbReference>
<feature type="compositionally biased region" description="Basic residues" evidence="9">
    <location>
        <begin position="701"/>
        <end position="721"/>
    </location>
</feature>
<dbReference type="HAMAP" id="MF_01595">
    <property type="entry name" value="PNPase"/>
    <property type="match status" value="1"/>
</dbReference>
<accession>A0A7C0Z992</accession>
<dbReference type="InterPro" id="IPR012162">
    <property type="entry name" value="PNPase"/>
</dbReference>
<comment type="cofactor">
    <cofactor evidence="8">
        <name>Mg(2+)</name>
        <dbReference type="ChEBI" id="CHEBI:18420"/>
    </cofactor>
</comment>
<dbReference type="SMART" id="SM00316">
    <property type="entry name" value="S1"/>
    <property type="match status" value="1"/>
</dbReference>
<comment type="caution">
    <text evidence="11">The sequence shown here is derived from an EMBL/GenBank/DDBJ whole genome shotgun (WGS) entry which is preliminary data.</text>
</comment>
<dbReference type="Pfam" id="PF03726">
    <property type="entry name" value="PNPase"/>
    <property type="match status" value="1"/>
</dbReference>
<dbReference type="InterPro" id="IPR015847">
    <property type="entry name" value="ExoRNase_PH_dom2"/>
</dbReference>
<reference evidence="11" key="1">
    <citation type="journal article" date="2020" name="mSystems">
        <title>Genome- and Community-Level Interaction Insights into Carbon Utilization and Element Cycling Functions of Hydrothermarchaeota in Hydrothermal Sediment.</title>
        <authorList>
            <person name="Zhou Z."/>
            <person name="Liu Y."/>
            <person name="Xu W."/>
            <person name="Pan J."/>
            <person name="Luo Z.H."/>
            <person name="Li M."/>
        </authorList>
    </citation>
    <scope>NUCLEOTIDE SEQUENCE [LARGE SCALE GENOMIC DNA]</scope>
    <source>
        <strain evidence="11">HyVt-102</strain>
    </source>
</reference>
<dbReference type="GO" id="GO:0003723">
    <property type="term" value="F:RNA binding"/>
    <property type="evidence" value="ECO:0007669"/>
    <property type="project" value="UniProtKB-UniRule"/>
</dbReference>
<dbReference type="SMART" id="SM00322">
    <property type="entry name" value="KH"/>
    <property type="match status" value="1"/>
</dbReference>
<dbReference type="EC" id="2.7.7.8" evidence="8"/>
<dbReference type="NCBIfam" id="TIGR03591">
    <property type="entry name" value="polynuc_phos"/>
    <property type="match status" value="1"/>
</dbReference>
<keyword evidence="3 8" id="KW-0808">Transferase</keyword>
<dbReference type="Pfam" id="PF01138">
    <property type="entry name" value="RNase_PH"/>
    <property type="match status" value="2"/>
</dbReference>
<dbReference type="InterPro" id="IPR004088">
    <property type="entry name" value="KH_dom_type_1"/>
</dbReference>
<keyword evidence="6 8" id="KW-0460">Magnesium</keyword>
<keyword evidence="4 8" id="KW-0548">Nucleotidyltransferase</keyword>
<name>A0A7C0Z992_UNCW3</name>
<dbReference type="GO" id="GO:0006402">
    <property type="term" value="P:mRNA catabolic process"/>
    <property type="evidence" value="ECO:0007669"/>
    <property type="project" value="UniProtKB-UniRule"/>
</dbReference>
<evidence type="ECO:0000256" key="3">
    <source>
        <dbReference type="ARBA" id="ARBA00022679"/>
    </source>
</evidence>
<feature type="binding site" evidence="8">
    <location>
        <position position="486"/>
    </location>
    <ligand>
        <name>Mg(2+)</name>
        <dbReference type="ChEBI" id="CHEBI:18420"/>
    </ligand>
</feature>
<dbReference type="CDD" id="cd02393">
    <property type="entry name" value="KH-I_PNPase"/>
    <property type="match status" value="1"/>
</dbReference>
<dbReference type="PROSITE" id="PS50084">
    <property type="entry name" value="KH_TYPE_1"/>
    <property type="match status" value="1"/>
</dbReference>
<dbReference type="Proteomes" id="UP000885847">
    <property type="component" value="Unassembled WGS sequence"/>
</dbReference>
<dbReference type="GO" id="GO:0005829">
    <property type="term" value="C:cytosol"/>
    <property type="evidence" value="ECO:0007669"/>
    <property type="project" value="TreeGrafter"/>
</dbReference>
<evidence type="ECO:0000256" key="5">
    <source>
        <dbReference type="ARBA" id="ARBA00022723"/>
    </source>
</evidence>
<proteinExistence type="inferred from homology"/>
<dbReference type="Pfam" id="PF03725">
    <property type="entry name" value="RNase_PH_C"/>
    <property type="match status" value="1"/>
</dbReference>
<dbReference type="CDD" id="cd11364">
    <property type="entry name" value="RNase_PH_PNPase_2"/>
    <property type="match status" value="1"/>
</dbReference>
<dbReference type="GO" id="GO:0000175">
    <property type="term" value="F:3'-5'-RNA exonuclease activity"/>
    <property type="evidence" value="ECO:0007669"/>
    <property type="project" value="TreeGrafter"/>
</dbReference>
<dbReference type="InterPro" id="IPR004087">
    <property type="entry name" value="KH_dom"/>
</dbReference>
<evidence type="ECO:0000256" key="2">
    <source>
        <dbReference type="ARBA" id="ARBA00022490"/>
    </source>
</evidence>